<gene>
    <name evidence="12" type="ORF">HU137_11900</name>
</gene>
<evidence type="ECO:0000256" key="6">
    <source>
        <dbReference type="ARBA" id="ARBA00023002"/>
    </source>
</evidence>
<keyword evidence="3" id="KW-0285">Flavoprotein</keyword>
<dbReference type="PANTHER" id="PTHR43706:SF47">
    <property type="entry name" value="EXTERNAL NADH-UBIQUINONE OXIDOREDUCTASE 1, MITOCHONDRIAL-RELATED"/>
    <property type="match status" value="1"/>
</dbReference>
<dbReference type="PRINTS" id="PR00368">
    <property type="entry name" value="FADPNR"/>
</dbReference>
<dbReference type="InterPro" id="IPR045024">
    <property type="entry name" value="NDH-2"/>
</dbReference>
<sequence>MNIPEINLKRIVIIGGGFGGLRLAKKLSTKDYQIVLLDKHNYHAFQPLLYQVATAGLEPDSIAHAIRQIFAGKENFYFRIANVDRVDTNSQKIYSDIGDLDYDYLVIATGSDTNYYGNQNIERNAMPMKSIPEALDLRSLILQNLEKALLTNDLDERSRLMNYVIVGGGPTGVELAGAMGELKKHILPHDYPDLDIRRMNVHLIQGADRLLPTMSQNASEKSFKYLEDLGVQVWFDMMVKDYDGKIITTDKRPFEATTLIWAAGVKGSLIPGIEGEGLIVGGRYVVNEFNQMKGFDNLFAIGDVALMITEENPKGDPMVAQVSIQQGKLLAENFNKLKLKKALKPFRYKDKGSMATIGRDKAVVDLPGWKFQGWFAWFVWMFVHLVSLVGFRNKVVALMNWVIQYFQYNKSVRLIIRPYKGKNGQTGDDPNVFS</sequence>
<dbReference type="Pfam" id="PF07992">
    <property type="entry name" value="Pyr_redox_2"/>
    <property type="match status" value="1"/>
</dbReference>
<dbReference type="RefSeq" id="WP_182044074.1">
    <property type="nucleotide sequence ID" value="NZ_JACDZE010000004.1"/>
</dbReference>
<name>A0A838ZU09_9FLAO</name>
<proteinExistence type="inferred from homology"/>
<evidence type="ECO:0000256" key="9">
    <source>
        <dbReference type="SAM" id="Phobius"/>
    </source>
</evidence>
<dbReference type="EMBL" id="JACDZE010000004">
    <property type="protein sequence ID" value="MBA5630478.1"/>
    <property type="molecule type" value="Genomic_DNA"/>
</dbReference>
<evidence type="ECO:0000256" key="2">
    <source>
        <dbReference type="ARBA" id="ARBA00012637"/>
    </source>
</evidence>
<dbReference type="InterPro" id="IPR036188">
    <property type="entry name" value="FAD/NAD-bd_sf"/>
</dbReference>
<dbReference type="Pfam" id="PF22366">
    <property type="entry name" value="NDH2_C"/>
    <property type="match status" value="1"/>
</dbReference>
<comment type="similarity">
    <text evidence="1">Belongs to the NADH dehydrogenase family.</text>
</comment>
<dbReference type="SUPFAM" id="SSF51905">
    <property type="entry name" value="FAD/NAD(P)-binding domain"/>
    <property type="match status" value="1"/>
</dbReference>
<keyword evidence="9" id="KW-0472">Membrane</keyword>
<dbReference type="GO" id="GO:0050136">
    <property type="term" value="F:NADH dehydrogenase (quinone) (non-electrogenic) activity"/>
    <property type="evidence" value="ECO:0007669"/>
    <property type="project" value="UniProtKB-EC"/>
</dbReference>
<evidence type="ECO:0000256" key="4">
    <source>
        <dbReference type="ARBA" id="ARBA00022827"/>
    </source>
</evidence>
<keyword evidence="9" id="KW-1133">Transmembrane helix</keyword>
<evidence type="ECO:0000256" key="1">
    <source>
        <dbReference type="ARBA" id="ARBA00005272"/>
    </source>
</evidence>
<feature type="transmembrane region" description="Helical" evidence="9">
    <location>
        <begin position="374"/>
        <end position="391"/>
    </location>
</feature>
<keyword evidence="4" id="KW-0274">FAD</keyword>
<evidence type="ECO:0000256" key="3">
    <source>
        <dbReference type="ARBA" id="ARBA00022630"/>
    </source>
</evidence>
<protein>
    <recommendedName>
        <fullName evidence="2">NADH:ubiquinone reductase (non-electrogenic)</fullName>
        <ecNumber evidence="2">1.6.5.9</ecNumber>
    </recommendedName>
</protein>
<organism evidence="12 13">
    <name type="scientific">Moheibacter lacus</name>
    <dbReference type="NCBI Taxonomy" id="2745851"/>
    <lineage>
        <taxon>Bacteria</taxon>
        <taxon>Pseudomonadati</taxon>
        <taxon>Bacteroidota</taxon>
        <taxon>Flavobacteriia</taxon>
        <taxon>Flavobacteriales</taxon>
        <taxon>Weeksellaceae</taxon>
        <taxon>Moheibacter</taxon>
    </lineage>
</organism>
<dbReference type="PRINTS" id="PR00411">
    <property type="entry name" value="PNDRDTASEI"/>
</dbReference>
<keyword evidence="5" id="KW-0809">Transit peptide</keyword>
<reference evidence="12 13" key="1">
    <citation type="submission" date="2020-07" db="EMBL/GenBank/DDBJ databases">
        <title>Moheibacter lacus sp. nov., a member of the family Flavobacteriaceae isolated from freshwater lake sediment.</title>
        <authorList>
            <person name="Liu Y."/>
        </authorList>
    </citation>
    <scope>NUCLEOTIDE SEQUENCE [LARGE SCALE GENOMIC DNA]</scope>
    <source>
        <strain evidence="12 13">BDHS18</strain>
    </source>
</reference>
<comment type="caution">
    <text evidence="12">The sequence shown here is derived from an EMBL/GenBank/DDBJ whole genome shotgun (WGS) entry which is preliminary data.</text>
</comment>
<keyword evidence="9" id="KW-0812">Transmembrane</keyword>
<dbReference type="AlphaFoldDB" id="A0A838ZU09"/>
<evidence type="ECO:0000256" key="7">
    <source>
        <dbReference type="ARBA" id="ARBA00023027"/>
    </source>
</evidence>
<dbReference type="PANTHER" id="PTHR43706">
    <property type="entry name" value="NADH DEHYDROGENASE"/>
    <property type="match status" value="1"/>
</dbReference>
<evidence type="ECO:0000259" key="11">
    <source>
        <dbReference type="Pfam" id="PF22366"/>
    </source>
</evidence>
<keyword evidence="13" id="KW-1185">Reference proteome</keyword>
<dbReference type="Proteomes" id="UP000552241">
    <property type="component" value="Unassembled WGS sequence"/>
</dbReference>
<evidence type="ECO:0000256" key="8">
    <source>
        <dbReference type="ARBA" id="ARBA00047599"/>
    </source>
</evidence>
<keyword evidence="7" id="KW-0520">NAD</keyword>
<evidence type="ECO:0000313" key="12">
    <source>
        <dbReference type="EMBL" id="MBA5630478.1"/>
    </source>
</evidence>
<dbReference type="EC" id="1.6.5.9" evidence="2"/>
<evidence type="ECO:0000259" key="10">
    <source>
        <dbReference type="Pfam" id="PF07992"/>
    </source>
</evidence>
<feature type="domain" description="External alternative NADH-ubiquinone oxidoreductase-like C-terminal" evidence="11">
    <location>
        <begin position="351"/>
        <end position="406"/>
    </location>
</feature>
<dbReference type="Gene3D" id="3.50.50.100">
    <property type="match status" value="1"/>
</dbReference>
<dbReference type="InterPro" id="IPR054585">
    <property type="entry name" value="NDH2-like_C"/>
</dbReference>
<dbReference type="InterPro" id="IPR023753">
    <property type="entry name" value="FAD/NAD-binding_dom"/>
</dbReference>
<accession>A0A838ZU09</accession>
<comment type="catalytic activity">
    <reaction evidence="8">
        <text>a quinone + NADH + H(+) = a quinol + NAD(+)</text>
        <dbReference type="Rhea" id="RHEA:46160"/>
        <dbReference type="ChEBI" id="CHEBI:15378"/>
        <dbReference type="ChEBI" id="CHEBI:24646"/>
        <dbReference type="ChEBI" id="CHEBI:57540"/>
        <dbReference type="ChEBI" id="CHEBI:57945"/>
        <dbReference type="ChEBI" id="CHEBI:132124"/>
        <dbReference type="EC" id="1.6.5.9"/>
    </reaction>
</comment>
<evidence type="ECO:0000256" key="5">
    <source>
        <dbReference type="ARBA" id="ARBA00022946"/>
    </source>
</evidence>
<feature type="domain" description="FAD/NAD(P)-binding" evidence="10">
    <location>
        <begin position="10"/>
        <end position="327"/>
    </location>
</feature>
<keyword evidence="6" id="KW-0560">Oxidoreductase</keyword>
<evidence type="ECO:0000313" key="13">
    <source>
        <dbReference type="Proteomes" id="UP000552241"/>
    </source>
</evidence>